<dbReference type="Gene3D" id="1.20.120.1380">
    <property type="entry name" value="Flagellar FlhF biosynthesis protein, N domain"/>
    <property type="match status" value="1"/>
</dbReference>
<evidence type="ECO:0000256" key="9">
    <source>
        <dbReference type="ARBA" id="ARBA00023134"/>
    </source>
</evidence>
<evidence type="ECO:0000256" key="1">
    <source>
        <dbReference type="ARBA" id="ARBA00004413"/>
    </source>
</evidence>
<keyword evidence="9" id="KW-0342">GTP-binding</keyword>
<dbReference type="InterPro" id="IPR020006">
    <property type="entry name" value="FlhF"/>
</dbReference>
<keyword evidence="7" id="KW-1005">Bacterial flagellum biogenesis</keyword>
<keyword evidence="11" id="KW-1006">Bacterial flagellum protein export</keyword>
<evidence type="ECO:0000256" key="10">
    <source>
        <dbReference type="ARBA" id="ARBA00023136"/>
    </source>
</evidence>
<keyword evidence="4" id="KW-0813">Transport</keyword>
<evidence type="ECO:0000256" key="14">
    <source>
        <dbReference type="SAM" id="MobiDB-lite"/>
    </source>
</evidence>
<evidence type="ECO:0000313" key="17">
    <source>
        <dbReference type="EMBL" id="MFC7434835.1"/>
    </source>
</evidence>
<dbReference type="PANTHER" id="PTHR43134">
    <property type="entry name" value="SIGNAL RECOGNITION PARTICLE RECEPTOR SUBUNIT ALPHA"/>
    <property type="match status" value="1"/>
</dbReference>
<evidence type="ECO:0000256" key="12">
    <source>
        <dbReference type="ARBA" id="ARBA00025337"/>
    </source>
</evidence>
<evidence type="ECO:0000256" key="5">
    <source>
        <dbReference type="ARBA" id="ARBA00022475"/>
    </source>
</evidence>
<keyword evidence="8" id="KW-0653">Protein transport</keyword>
<feature type="region of interest" description="Disordered" evidence="14">
    <location>
        <begin position="54"/>
        <end position="97"/>
    </location>
</feature>
<keyword evidence="17" id="KW-0282">Flagellum</keyword>
<dbReference type="InterPro" id="IPR003593">
    <property type="entry name" value="AAA+_ATPase"/>
</dbReference>
<dbReference type="PANTHER" id="PTHR43134:SF3">
    <property type="entry name" value="FLAGELLAR BIOSYNTHESIS PROTEIN FLHF"/>
    <property type="match status" value="1"/>
</dbReference>
<feature type="domain" description="AAA+ ATPase" evidence="15">
    <location>
        <begin position="298"/>
        <end position="441"/>
    </location>
</feature>
<accession>A0ABW2R9U0</accession>
<keyword evidence="18" id="KW-1185">Reference proteome</keyword>
<evidence type="ECO:0000259" key="15">
    <source>
        <dbReference type="SMART" id="SM00382"/>
    </source>
</evidence>
<dbReference type="NCBIfam" id="TIGR03499">
    <property type="entry name" value="FlhF"/>
    <property type="match status" value="1"/>
</dbReference>
<comment type="similarity">
    <text evidence="2">Belongs to the GTP-binding SRP family.</text>
</comment>
<keyword evidence="10" id="KW-0472">Membrane</keyword>
<feature type="domain" description="SRP54-type proteins GTP-binding" evidence="16">
    <location>
        <begin position="299"/>
        <end position="489"/>
    </location>
</feature>
<comment type="subcellular location">
    <subcellularLocation>
        <location evidence="1">Cell membrane</location>
        <topology evidence="1">Peripheral membrane protein</topology>
        <orientation evidence="1">Cytoplasmic side</orientation>
    </subcellularLocation>
</comment>
<dbReference type="InterPro" id="IPR027417">
    <property type="entry name" value="P-loop_NTPase"/>
</dbReference>
<dbReference type="Proteomes" id="UP001596495">
    <property type="component" value="Unassembled WGS sequence"/>
</dbReference>
<evidence type="ECO:0000256" key="13">
    <source>
        <dbReference type="NCBIfam" id="TIGR03499"/>
    </source>
</evidence>
<evidence type="ECO:0000256" key="3">
    <source>
        <dbReference type="ARBA" id="ARBA00014919"/>
    </source>
</evidence>
<keyword evidence="5" id="KW-1003">Cell membrane</keyword>
<sequence length="522" mass="56516">MNIQRFTAPTSREALTKARKQFGDAAVILSTRQTDDGFEVMATSEENLANLVPQAQPQTQGKLAARASERDAPKPPRKPALAERDPLPRASVSDTVDGDTQTMAMSTLSFQDYVRERMLRKRRESMQQEADVPVRAATPEPEMPRTMPRAEPVQPSVQVPVQRFNEPAFSIPAALQMPQPIRTRPVVRPEWDDSMPSAAPATASGQGEQRVAVELAALKDMIEERFNTLAWLGSSKQNPVQSSLMLKLIRAGYSPAMSRAVLERLPENVAASDAMRWIMDVLSRNLRTSPAGAGLAEEGGVIALVGATGVGKTTTAAKLAAQCVRTHGTASVGLITLDTYRVSGYEQLRAYGRMLGVVAHLAHDRAALKDLLALLANKRMVIIDTAGLGQRDQRIQDMLDMLEMPQVKKTLVLNASSHGDTIDEVLTAFKASTLHGVVLSKVDEAVKLGPALDALIRHQVVLRGVANGQRVPEDWQNPDAASLVRVSMGTRGKSSYDPVQADMGLYFGQSSARGIDLGGAHV</sequence>
<proteinExistence type="inferred from homology"/>
<evidence type="ECO:0000256" key="6">
    <source>
        <dbReference type="ARBA" id="ARBA00022741"/>
    </source>
</evidence>
<evidence type="ECO:0000256" key="4">
    <source>
        <dbReference type="ARBA" id="ARBA00022448"/>
    </source>
</evidence>
<evidence type="ECO:0000256" key="7">
    <source>
        <dbReference type="ARBA" id="ARBA00022795"/>
    </source>
</evidence>
<dbReference type="SMART" id="SM00382">
    <property type="entry name" value="AAA"/>
    <property type="match status" value="1"/>
</dbReference>
<comment type="function">
    <text evidence="12">Necessary for flagellar biosynthesis. May be involved in translocation of the flagellum.</text>
</comment>
<evidence type="ECO:0000256" key="11">
    <source>
        <dbReference type="ARBA" id="ARBA00023225"/>
    </source>
</evidence>
<dbReference type="EMBL" id="JBHTBX010000005">
    <property type="protein sequence ID" value="MFC7434835.1"/>
    <property type="molecule type" value="Genomic_DNA"/>
</dbReference>
<dbReference type="CDD" id="cd17873">
    <property type="entry name" value="FlhF"/>
    <property type="match status" value="1"/>
</dbReference>
<dbReference type="InterPro" id="IPR047040">
    <property type="entry name" value="FlhF__GTPase_dom"/>
</dbReference>
<protein>
    <recommendedName>
        <fullName evidence="3 13">Flagellar biosynthesis protein FlhF</fullName>
    </recommendedName>
</protein>
<evidence type="ECO:0000259" key="16">
    <source>
        <dbReference type="SMART" id="SM00962"/>
    </source>
</evidence>
<dbReference type="Gene3D" id="3.40.50.300">
    <property type="entry name" value="P-loop containing nucleotide triphosphate hydrolases"/>
    <property type="match status" value="1"/>
</dbReference>
<evidence type="ECO:0000313" key="18">
    <source>
        <dbReference type="Proteomes" id="UP001596495"/>
    </source>
</evidence>
<comment type="caution">
    <text evidence="17">The sequence shown here is derived from an EMBL/GenBank/DDBJ whole genome shotgun (WGS) entry which is preliminary data.</text>
</comment>
<gene>
    <name evidence="17" type="primary">flhF</name>
    <name evidence="17" type="ORF">ACFQNJ_09950</name>
</gene>
<dbReference type="SMART" id="SM00962">
    <property type="entry name" value="SRP54"/>
    <property type="match status" value="1"/>
</dbReference>
<dbReference type="SUPFAM" id="SSF52540">
    <property type="entry name" value="P-loop containing nucleoside triphosphate hydrolases"/>
    <property type="match status" value="1"/>
</dbReference>
<name>A0ABW2R9U0_9BURK</name>
<keyword evidence="17" id="KW-0969">Cilium</keyword>
<reference evidence="18" key="1">
    <citation type="journal article" date="2019" name="Int. J. Syst. Evol. Microbiol.">
        <title>The Global Catalogue of Microorganisms (GCM) 10K type strain sequencing project: providing services to taxonomists for standard genome sequencing and annotation.</title>
        <authorList>
            <consortium name="The Broad Institute Genomics Platform"/>
            <consortium name="The Broad Institute Genome Sequencing Center for Infectious Disease"/>
            <person name="Wu L."/>
            <person name="Ma J."/>
        </authorList>
    </citation>
    <scope>NUCLEOTIDE SEQUENCE [LARGE SCALE GENOMIC DNA]</scope>
    <source>
        <strain evidence="18">CCUG 54518</strain>
    </source>
</reference>
<dbReference type="RefSeq" id="WP_382256636.1">
    <property type="nucleotide sequence ID" value="NZ_JBHTBX010000005.1"/>
</dbReference>
<feature type="compositionally biased region" description="Basic and acidic residues" evidence="14">
    <location>
        <begin position="67"/>
        <end position="87"/>
    </location>
</feature>
<evidence type="ECO:0000256" key="2">
    <source>
        <dbReference type="ARBA" id="ARBA00008531"/>
    </source>
</evidence>
<evidence type="ECO:0000256" key="8">
    <source>
        <dbReference type="ARBA" id="ARBA00022927"/>
    </source>
</evidence>
<organism evidence="17 18">
    <name type="scientific">Hydrogenophaga bisanensis</name>
    <dbReference type="NCBI Taxonomy" id="439611"/>
    <lineage>
        <taxon>Bacteria</taxon>
        <taxon>Pseudomonadati</taxon>
        <taxon>Pseudomonadota</taxon>
        <taxon>Betaproteobacteria</taxon>
        <taxon>Burkholderiales</taxon>
        <taxon>Comamonadaceae</taxon>
        <taxon>Hydrogenophaga</taxon>
    </lineage>
</organism>
<dbReference type="Pfam" id="PF00448">
    <property type="entry name" value="SRP54"/>
    <property type="match status" value="1"/>
</dbReference>
<dbReference type="InterPro" id="IPR000897">
    <property type="entry name" value="SRP54_GTPase_dom"/>
</dbReference>
<keyword evidence="6" id="KW-0547">Nucleotide-binding</keyword>
<keyword evidence="17" id="KW-0966">Cell projection</keyword>